<accession>A0A125W748</accession>
<dbReference type="HOGENOM" id="CLU_1755998_0_0_9"/>
<proteinExistence type="predicted"/>
<comment type="caution">
    <text evidence="1">The sequence shown here is derived from an EMBL/GenBank/DDBJ whole genome shotgun (WGS) entry which is preliminary data.</text>
</comment>
<evidence type="ECO:0000313" key="1">
    <source>
        <dbReference type="EMBL" id="EFM83165.1"/>
    </source>
</evidence>
<sequence>MTVNVICEGKVIKTKSEMIEKGKQYTDFAEEISGYILNEYNVKSVIVNNNTTISFDYKKVELVDTFNMKIYVDNVYYKTIKKGESYQPATKNLGLDENEFDLSNSVTDQPKNWIDGQTYNYDFYVSHYELLSNAEKIKAINTILSILI</sequence>
<dbReference type="EMBL" id="AEBR01000031">
    <property type="protein sequence ID" value="EFM83165.1"/>
    <property type="molecule type" value="Genomic_DNA"/>
</dbReference>
<dbReference type="Proteomes" id="UP000004846">
    <property type="component" value="Unassembled WGS sequence"/>
</dbReference>
<evidence type="ECO:0000313" key="2">
    <source>
        <dbReference type="Proteomes" id="UP000004846"/>
    </source>
</evidence>
<name>A0A125W748_ENTFL</name>
<dbReference type="AlphaFoldDB" id="A0A125W748"/>
<gene>
    <name evidence="1" type="ORF">HMPREF9498_01170</name>
</gene>
<organism evidence="1 2">
    <name type="scientific">Enterococcus faecalis TX4248</name>
    <dbReference type="NCBI Taxonomy" id="749495"/>
    <lineage>
        <taxon>Bacteria</taxon>
        <taxon>Bacillati</taxon>
        <taxon>Bacillota</taxon>
        <taxon>Bacilli</taxon>
        <taxon>Lactobacillales</taxon>
        <taxon>Enterococcaceae</taxon>
        <taxon>Enterococcus</taxon>
    </lineage>
</organism>
<reference evidence="2" key="1">
    <citation type="submission" date="2010-07" db="EMBL/GenBank/DDBJ databases">
        <authorList>
            <person name="Weinstock G."/>
            <person name="Sodergren E."/>
            <person name="Clifton S."/>
            <person name="Fulton L."/>
            <person name="Fulton B."/>
            <person name="Courtney L."/>
            <person name="Fronick C."/>
            <person name="Harrison M."/>
            <person name="Strong C."/>
            <person name="Farmer C."/>
            <person name="Delahaunty K."/>
            <person name="Markovic C."/>
            <person name="Hall O."/>
            <person name="Minx P."/>
            <person name="Tomlinson C."/>
            <person name="Mitreva M."/>
            <person name="Hou S."/>
            <person name="Chen J."/>
            <person name="Wollam A."/>
            <person name="Pepin K.H."/>
            <person name="Johnson M."/>
            <person name="Bhonagiri V."/>
            <person name="Zhang X."/>
            <person name="Suruliraj S."/>
            <person name="Warren W."/>
            <person name="Chinwalla A."/>
            <person name="Mardis E.R."/>
            <person name="Wilson R.K."/>
        </authorList>
    </citation>
    <scope>NUCLEOTIDE SEQUENCE [LARGE SCALE GENOMIC DNA]</scope>
    <source>
        <strain evidence="2">TX4248</strain>
    </source>
</reference>
<protein>
    <submittedName>
        <fullName evidence="1">Uncharacterized protein</fullName>
    </submittedName>
</protein>